<dbReference type="GO" id="GO:1990077">
    <property type="term" value="C:primosome complex"/>
    <property type="evidence" value="ECO:0007669"/>
    <property type="project" value="UniProtKB-KW"/>
</dbReference>
<dbReference type="GO" id="GO:0005737">
    <property type="term" value="C:cytoplasm"/>
    <property type="evidence" value="ECO:0007669"/>
    <property type="project" value="TreeGrafter"/>
</dbReference>
<evidence type="ECO:0000256" key="10">
    <source>
        <dbReference type="ARBA" id="ARBA00023125"/>
    </source>
</evidence>
<dbReference type="InterPro" id="IPR036977">
    <property type="entry name" value="DNA_primase_Znf_CHC2"/>
</dbReference>
<dbReference type="GO" id="GO:0003899">
    <property type="term" value="F:DNA-directed RNA polymerase activity"/>
    <property type="evidence" value="ECO:0007669"/>
    <property type="project" value="UniProtKB-UniRule"/>
</dbReference>
<name>A0A7U3ZSH8_MYCPK</name>
<evidence type="ECO:0000256" key="6">
    <source>
        <dbReference type="ARBA" id="ARBA00022723"/>
    </source>
</evidence>
<proteinExistence type="inferred from homology"/>
<dbReference type="Gene3D" id="3.40.1360.10">
    <property type="match status" value="1"/>
</dbReference>
<evidence type="ECO:0000256" key="1">
    <source>
        <dbReference type="ARBA" id="ARBA00022478"/>
    </source>
</evidence>
<dbReference type="RefSeq" id="WP_014035061.1">
    <property type="nucleotide sequence ID" value="NC_015946.1"/>
</dbReference>
<dbReference type="GO" id="GO:0003677">
    <property type="term" value="F:DNA binding"/>
    <property type="evidence" value="ECO:0007669"/>
    <property type="project" value="UniProtKB-KW"/>
</dbReference>
<dbReference type="EMBL" id="CP003021">
    <property type="protein sequence ID" value="AEM68705.1"/>
    <property type="molecule type" value="Genomic_DNA"/>
</dbReference>
<evidence type="ECO:0000256" key="5">
    <source>
        <dbReference type="ARBA" id="ARBA00022705"/>
    </source>
</evidence>
<dbReference type="InterPro" id="IPR013264">
    <property type="entry name" value="DNAG_N"/>
</dbReference>
<dbReference type="Pfam" id="PF08275">
    <property type="entry name" value="DNAG_N"/>
    <property type="match status" value="1"/>
</dbReference>
<organism evidence="16 17">
    <name type="scientific">Mycoplasma putrefaciens (strain ATCC 15718 / NCTC 10155 / C30 KS-1 / KS-1)</name>
    <dbReference type="NCBI Taxonomy" id="743965"/>
    <lineage>
        <taxon>Bacteria</taxon>
        <taxon>Bacillati</taxon>
        <taxon>Mycoplasmatota</taxon>
        <taxon>Mollicutes</taxon>
        <taxon>Mycoplasmataceae</taxon>
        <taxon>Mycoplasma</taxon>
    </lineage>
</organism>
<evidence type="ECO:0000256" key="12">
    <source>
        <dbReference type="HAMAP-Rule" id="MF_00974"/>
    </source>
</evidence>
<keyword evidence="8 12" id="KW-0862">Zinc</keyword>
<keyword evidence="2 12" id="KW-0639">Primosome</keyword>
<dbReference type="EC" id="2.7.7.101" evidence="12"/>
<evidence type="ECO:0000256" key="9">
    <source>
        <dbReference type="ARBA" id="ARBA00022842"/>
    </source>
</evidence>
<dbReference type="PANTHER" id="PTHR30313:SF2">
    <property type="entry name" value="DNA PRIMASE"/>
    <property type="match status" value="1"/>
</dbReference>
<dbReference type="GO" id="GO:0008270">
    <property type="term" value="F:zinc ion binding"/>
    <property type="evidence" value="ECO:0007669"/>
    <property type="project" value="UniProtKB-UniRule"/>
</dbReference>
<evidence type="ECO:0000256" key="11">
    <source>
        <dbReference type="ARBA" id="ARBA00023163"/>
    </source>
</evidence>
<dbReference type="PANTHER" id="PTHR30313">
    <property type="entry name" value="DNA PRIMASE"/>
    <property type="match status" value="1"/>
</dbReference>
<comment type="cofactor">
    <cofactor evidence="12 13 14">
        <name>Zn(2+)</name>
        <dbReference type="ChEBI" id="CHEBI:29105"/>
    </cofactor>
    <text evidence="12 13 14">Binds 1 zinc ion per monomer.</text>
</comment>
<dbReference type="Gene3D" id="3.90.580.10">
    <property type="entry name" value="Zinc finger, CHC2-type domain"/>
    <property type="match status" value="1"/>
</dbReference>
<feature type="zinc finger region" description="CHC2-type" evidence="12 14">
    <location>
        <begin position="42"/>
        <end position="66"/>
    </location>
</feature>
<dbReference type="InterPro" id="IPR034151">
    <property type="entry name" value="TOPRIM_DnaG_bac"/>
</dbReference>
<sequence length="602" mass="69601">MELIKLLSSQKIDDILSKADIVSITSAYLNLTKKGRNYLAVCPFHNDSNPSFTISPEKKRYKCFSCGVSGNVINFVKEFEQIDFLSAVKKVCQLANIELDELKDYSKNKKDPEIESILELNNKANEIFKVTLFSSLGKQALNYLNQRKISVEEIKKFEIGFASKKTNLVEKLLAQNYSALAIEKAGLGVIEKDYTKDYFSDRIIFPIKDENNQIIGFSARSYQQAQEPKYLNSRENKLFKKAQLAYNINQALKASRASRQIIVLEGFMDVISLSKININNAIAIMGTSLSQYHIDLFKKHKLDVLLFLDGDQAGVNASLKASQELLKAKITTYIVNNQTIKDPDELINQNQVDYLKTIIVNPIHPIDYAIDKLWQTTNQNDPVKVEEFIKKICWFSLATDSVVLKEMTINKLALKTKLSTQTINKLWPRTFLENTKQNQQKFKKDIIIDKKQKQHYDQTDQYKEFLKAEQRIFVSLLQSDQYLDKINFKVDKMIHSDIKYATISLIKLYNSNMYKGHDARQAIELLKEYNILNFNEKQEEIINDPIQMQLVTAQELDDIFVKLDNFHLLMQIKELRQELNKAKTTQEKDKIYKAIVKLSNNK</sequence>
<feature type="domain" description="Toprim" evidence="15">
    <location>
        <begin position="259"/>
        <end position="340"/>
    </location>
</feature>
<keyword evidence="10 12" id="KW-0238">DNA-binding</keyword>
<dbReference type="AlphaFoldDB" id="A0A7U3ZSH8"/>
<comment type="function">
    <text evidence="12 13">RNA polymerase that catalyzes the synthesis of short RNA molecules used as primers for DNA polymerase during DNA replication.</text>
</comment>
<keyword evidence="6 12" id="KW-0479">Metal-binding</keyword>
<dbReference type="HAMAP" id="MF_00974">
    <property type="entry name" value="DNA_primase_DnaG"/>
    <property type="match status" value="1"/>
</dbReference>
<evidence type="ECO:0000256" key="13">
    <source>
        <dbReference type="PIRNR" id="PIRNR002811"/>
    </source>
</evidence>
<comment type="subunit">
    <text evidence="12">Monomer. Interacts with DnaB.</text>
</comment>
<evidence type="ECO:0000256" key="8">
    <source>
        <dbReference type="ARBA" id="ARBA00022833"/>
    </source>
</evidence>
<evidence type="ECO:0000313" key="17">
    <source>
        <dbReference type="Proteomes" id="UP000008907"/>
    </source>
</evidence>
<keyword evidence="4 12" id="KW-0548">Nucleotidyltransferase</keyword>
<dbReference type="PIRSF" id="PIRSF002811">
    <property type="entry name" value="DnaG"/>
    <property type="match status" value="1"/>
</dbReference>
<evidence type="ECO:0000313" key="16">
    <source>
        <dbReference type="EMBL" id="AEM68705.1"/>
    </source>
</evidence>
<keyword evidence="7 12" id="KW-0863">Zinc-finger</keyword>
<dbReference type="InterPro" id="IPR006295">
    <property type="entry name" value="DNA_primase_DnaG"/>
</dbReference>
<dbReference type="CDD" id="cd03364">
    <property type="entry name" value="TOPRIM_DnaG_primases"/>
    <property type="match status" value="1"/>
</dbReference>
<dbReference type="FunFam" id="3.90.580.10:FF:000001">
    <property type="entry name" value="DNA primase"/>
    <property type="match status" value="1"/>
</dbReference>
<dbReference type="PROSITE" id="PS50880">
    <property type="entry name" value="TOPRIM"/>
    <property type="match status" value="1"/>
</dbReference>
<keyword evidence="3 12" id="KW-0808">Transferase</keyword>
<reference evidence="16 17" key="1">
    <citation type="journal article" date="2011" name="J. Bacteriol.">
        <title>Genome Sequence of Mycoplasma putrefaciens Type Strain KS1.</title>
        <authorList>
            <person name="Calcutt M.J."/>
            <person name="Foecking M.F."/>
        </authorList>
    </citation>
    <scope>NUCLEOTIDE SEQUENCE [LARGE SCALE GENOMIC DNA]</scope>
    <source>
        <strain evidence="17">ATCC 15718 / NCTC 10155 / C30 KS-1 / KS-1</strain>
    </source>
</reference>
<dbReference type="InterPro" id="IPR030846">
    <property type="entry name" value="DnaG_bac"/>
</dbReference>
<dbReference type="Proteomes" id="UP000008907">
    <property type="component" value="Chromosome"/>
</dbReference>
<dbReference type="SUPFAM" id="SSF56731">
    <property type="entry name" value="DNA primase core"/>
    <property type="match status" value="1"/>
</dbReference>
<comment type="domain">
    <text evidence="12">Contains an N-terminal zinc-binding domain, a central core domain that contains the primase activity, and a C-terminal DnaB-binding domain.</text>
</comment>
<dbReference type="InterPro" id="IPR006171">
    <property type="entry name" value="TOPRIM_dom"/>
</dbReference>
<evidence type="ECO:0000259" key="15">
    <source>
        <dbReference type="PROSITE" id="PS50880"/>
    </source>
</evidence>
<dbReference type="Gene3D" id="3.90.980.10">
    <property type="entry name" value="DNA primase, catalytic core, N-terminal domain"/>
    <property type="match status" value="1"/>
</dbReference>
<keyword evidence="11 12" id="KW-0804">Transcription</keyword>
<dbReference type="GO" id="GO:0000428">
    <property type="term" value="C:DNA-directed RNA polymerase complex"/>
    <property type="evidence" value="ECO:0007669"/>
    <property type="project" value="UniProtKB-KW"/>
</dbReference>
<comment type="similarity">
    <text evidence="12 13">Belongs to the DnaG primase family.</text>
</comment>
<dbReference type="InterPro" id="IPR050219">
    <property type="entry name" value="DnaG_primase"/>
</dbReference>
<keyword evidence="5 12" id="KW-0235">DNA replication</keyword>
<evidence type="ECO:0000256" key="14">
    <source>
        <dbReference type="PIRSR" id="PIRSR002811-1"/>
    </source>
</evidence>
<evidence type="ECO:0000256" key="3">
    <source>
        <dbReference type="ARBA" id="ARBA00022679"/>
    </source>
</evidence>
<gene>
    <name evidence="12 16" type="primary">dnaG</name>
    <name evidence="16" type="ordered locus">MPUT_0327</name>
</gene>
<dbReference type="SUPFAM" id="SSF57783">
    <property type="entry name" value="Zinc beta-ribbon"/>
    <property type="match status" value="1"/>
</dbReference>
<comment type="catalytic activity">
    <reaction evidence="12">
        <text>ssDNA + n NTP = ssDNA/pppN(pN)n-1 hybrid + (n-1) diphosphate.</text>
        <dbReference type="EC" id="2.7.7.101"/>
    </reaction>
</comment>
<dbReference type="NCBIfam" id="TIGR01391">
    <property type="entry name" value="dnaG"/>
    <property type="match status" value="1"/>
</dbReference>
<evidence type="ECO:0000256" key="7">
    <source>
        <dbReference type="ARBA" id="ARBA00022771"/>
    </source>
</evidence>
<evidence type="ECO:0000256" key="4">
    <source>
        <dbReference type="ARBA" id="ARBA00022695"/>
    </source>
</evidence>
<protein>
    <recommendedName>
        <fullName evidence="12 13">DNA primase</fullName>
        <ecNumber evidence="12">2.7.7.101</ecNumber>
    </recommendedName>
</protein>
<dbReference type="KEGG" id="mpf:MPUT_0327"/>
<keyword evidence="1 12" id="KW-0240">DNA-directed RNA polymerase</keyword>
<accession>A0A7U3ZSH8</accession>
<dbReference type="InterPro" id="IPR002694">
    <property type="entry name" value="Znf_CHC2"/>
</dbReference>
<dbReference type="SMART" id="SM00400">
    <property type="entry name" value="ZnF_CHCC"/>
    <property type="match status" value="1"/>
</dbReference>
<dbReference type="GO" id="GO:0006269">
    <property type="term" value="P:DNA replication, synthesis of primer"/>
    <property type="evidence" value="ECO:0007669"/>
    <property type="project" value="UniProtKB-UniRule"/>
</dbReference>
<dbReference type="SMART" id="SM00493">
    <property type="entry name" value="TOPRIM"/>
    <property type="match status" value="1"/>
</dbReference>
<dbReference type="Pfam" id="PF01807">
    <property type="entry name" value="Zn_ribbon_DnaG"/>
    <property type="match status" value="1"/>
</dbReference>
<dbReference type="Pfam" id="PF13155">
    <property type="entry name" value="Toprim_2"/>
    <property type="match status" value="1"/>
</dbReference>
<evidence type="ECO:0000256" key="2">
    <source>
        <dbReference type="ARBA" id="ARBA00022515"/>
    </source>
</evidence>
<keyword evidence="9" id="KW-0460">Magnesium</keyword>
<dbReference type="InterPro" id="IPR037068">
    <property type="entry name" value="DNA_primase_core_N_sf"/>
</dbReference>